<dbReference type="GO" id="GO:0016020">
    <property type="term" value="C:membrane"/>
    <property type="evidence" value="ECO:0007669"/>
    <property type="project" value="InterPro"/>
</dbReference>
<feature type="transmembrane region" description="Helical" evidence="9">
    <location>
        <begin position="193"/>
        <end position="214"/>
    </location>
</feature>
<organism evidence="10 11">
    <name type="scientific">Fastidiosipila sanguinis</name>
    <dbReference type="NCBI Taxonomy" id="236753"/>
    <lineage>
        <taxon>Bacteria</taxon>
        <taxon>Bacillati</taxon>
        <taxon>Bacillota</taxon>
        <taxon>Clostridia</taxon>
        <taxon>Eubacteriales</taxon>
        <taxon>Oscillospiraceae</taxon>
        <taxon>Fastidiosipila</taxon>
    </lineage>
</organism>
<keyword evidence="4" id="KW-0762">Sugar transport</keyword>
<dbReference type="EMBL" id="CP027226">
    <property type="protein sequence ID" value="AVM42083.1"/>
    <property type="molecule type" value="Genomic_DNA"/>
</dbReference>
<evidence type="ECO:0000256" key="8">
    <source>
        <dbReference type="ARBA" id="ARBA00023136"/>
    </source>
</evidence>
<dbReference type="AlphaFoldDB" id="A0A2S0KM21"/>
<comment type="similarity">
    <text evidence="1">Belongs to the KdgT transporter family.</text>
</comment>
<keyword evidence="3" id="KW-1003">Cell membrane</keyword>
<keyword evidence="7 9" id="KW-1133">Transmembrane helix</keyword>
<feature type="transmembrane region" description="Helical" evidence="9">
    <location>
        <begin position="135"/>
        <end position="154"/>
    </location>
</feature>
<feature type="transmembrane region" description="Helical" evidence="9">
    <location>
        <begin position="245"/>
        <end position="268"/>
    </location>
</feature>
<dbReference type="RefSeq" id="WP_106012069.1">
    <property type="nucleotide sequence ID" value="NZ_CP027226.1"/>
</dbReference>
<feature type="transmembrane region" description="Helical" evidence="9">
    <location>
        <begin position="220"/>
        <end position="238"/>
    </location>
</feature>
<dbReference type="OrthoDB" id="2833at2"/>
<evidence type="ECO:0000256" key="5">
    <source>
        <dbReference type="ARBA" id="ARBA00022692"/>
    </source>
</evidence>
<dbReference type="InterPro" id="IPR004684">
    <property type="entry name" value="2keto-3dGluconate_permease"/>
</dbReference>
<feature type="transmembrane region" description="Helical" evidence="9">
    <location>
        <begin position="280"/>
        <end position="299"/>
    </location>
</feature>
<dbReference type="Pfam" id="PF03812">
    <property type="entry name" value="KdgT"/>
    <property type="match status" value="1"/>
</dbReference>
<evidence type="ECO:0000256" key="1">
    <source>
        <dbReference type="ARBA" id="ARBA00006430"/>
    </source>
</evidence>
<evidence type="ECO:0000313" key="10">
    <source>
        <dbReference type="EMBL" id="AVM42083.1"/>
    </source>
</evidence>
<evidence type="ECO:0000256" key="7">
    <source>
        <dbReference type="ARBA" id="ARBA00022989"/>
    </source>
</evidence>
<feature type="transmembrane region" description="Helical" evidence="9">
    <location>
        <begin position="75"/>
        <end position="94"/>
    </location>
</feature>
<dbReference type="GO" id="GO:0015649">
    <property type="term" value="F:2-keto-3-deoxygluconate:proton symporter activity"/>
    <property type="evidence" value="ECO:0007669"/>
    <property type="project" value="InterPro"/>
</dbReference>
<feature type="transmembrane region" description="Helical" evidence="9">
    <location>
        <begin position="12"/>
        <end position="33"/>
    </location>
</feature>
<sequence length="318" mass="34451">MLKFMKKVPGGLLLVPMVISALINTFFPGLFEIGGLTESLFTGKSSNTLLALICFIASTGLRVRDLGKLFKKQGVLLLFKAFLSFLIGFAYLQIFGASGILGISALSIIIAMTSINPTLYLTLVEDYGTHVDEAAFGLISLFSVPALPMFIYGASQGIRIDWMDIVSIIIPTAIGILVGNLDNEMYEFTKPGIGIATIFLGWASGSIIDFKLAFKSLPQGLILAVFLYFILMPTFIALEKYVLKYNGIVSVAITSVAGVSIPFAKIIADLIPEAKEYVSSATSQIVLLVIITSVLTPYFTGRRAKKLGIEQKDLKLHV</sequence>
<proteinExistence type="inferred from homology"/>
<accession>A0A2S0KM21</accession>
<evidence type="ECO:0000256" key="2">
    <source>
        <dbReference type="ARBA" id="ARBA00022448"/>
    </source>
</evidence>
<feature type="transmembrane region" description="Helical" evidence="9">
    <location>
        <begin position="100"/>
        <end position="123"/>
    </location>
</feature>
<dbReference type="Proteomes" id="UP000237947">
    <property type="component" value="Chromosome"/>
</dbReference>
<protein>
    <submittedName>
        <fullName evidence="10">2-keto-3-deoxygluconate permease</fullName>
    </submittedName>
</protein>
<evidence type="ECO:0000256" key="6">
    <source>
        <dbReference type="ARBA" id="ARBA00022847"/>
    </source>
</evidence>
<feature type="transmembrane region" description="Helical" evidence="9">
    <location>
        <begin position="45"/>
        <end position="63"/>
    </location>
</feature>
<keyword evidence="5 9" id="KW-0812">Transmembrane</keyword>
<gene>
    <name evidence="10" type="ORF">C5Q98_02030</name>
</gene>
<evidence type="ECO:0000256" key="4">
    <source>
        <dbReference type="ARBA" id="ARBA00022597"/>
    </source>
</evidence>
<reference evidence="11" key="1">
    <citation type="submission" date="2018-02" db="EMBL/GenBank/DDBJ databases">
        <authorList>
            <person name="Holder M.E."/>
            <person name="Ajami N.J."/>
            <person name="Petrosino J.F."/>
        </authorList>
    </citation>
    <scope>NUCLEOTIDE SEQUENCE [LARGE SCALE GENOMIC DNA]</scope>
    <source>
        <strain evidence="11">CCUG 47711</strain>
    </source>
</reference>
<keyword evidence="8 9" id="KW-0472">Membrane</keyword>
<evidence type="ECO:0000256" key="9">
    <source>
        <dbReference type="SAM" id="Phobius"/>
    </source>
</evidence>
<keyword evidence="6" id="KW-0769">Symport</keyword>
<keyword evidence="11" id="KW-1185">Reference proteome</keyword>
<evidence type="ECO:0000256" key="3">
    <source>
        <dbReference type="ARBA" id="ARBA00022475"/>
    </source>
</evidence>
<evidence type="ECO:0000313" key="11">
    <source>
        <dbReference type="Proteomes" id="UP000237947"/>
    </source>
</evidence>
<keyword evidence="2" id="KW-0813">Transport</keyword>
<dbReference type="KEGG" id="fsa:C5Q98_02030"/>
<name>A0A2S0KM21_9FIRM</name>
<feature type="transmembrane region" description="Helical" evidence="9">
    <location>
        <begin position="160"/>
        <end position="181"/>
    </location>
</feature>